<evidence type="ECO:0000313" key="2">
    <source>
        <dbReference type="EMBL" id="KUP04256.1"/>
    </source>
</evidence>
<proteinExistence type="predicted"/>
<feature type="coiled-coil region" evidence="1">
    <location>
        <begin position="537"/>
        <end position="571"/>
    </location>
</feature>
<evidence type="ECO:0000256" key="1">
    <source>
        <dbReference type="SAM" id="Coils"/>
    </source>
</evidence>
<dbReference type="OrthoDB" id="9815057at2"/>
<feature type="coiled-coil region" evidence="1">
    <location>
        <begin position="295"/>
        <end position="332"/>
    </location>
</feature>
<comment type="caution">
    <text evidence="2">The sequence shown here is derived from an EMBL/GenBank/DDBJ whole genome shotgun (WGS) entry which is preliminary data.</text>
</comment>
<dbReference type="PATRIC" id="fig|1150625.3.peg.3300"/>
<gene>
    <name evidence="2" type="ORF">Q75_15780</name>
</gene>
<keyword evidence="3" id="KW-1185">Reference proteome</keyword>
<evidence type="ECO:0008006" key="4">
    <source>
        <dbReference type="Google" id="ProtNLM"/>
    </source>
</evidence>
<dbReference type="EMBL" id="LDYG01000052">
    <property type="protein sequence ID" value="KUP04256.1"/>
    <property type="molecule type" value="Genomic_DNA"/>
</dbReference>
<dbReference type="RefSeq" id="WP_059351916.1">
    <property type="nucleotide sequence ID" value="NZ_LDYG01000052.1"/>
</dbReference>
<accession>A0A147K4D2</accession>
<name>A0A147K4D2_9BACI</name>
<organism evidence="2 3">
    <name type="scientific">Bacillus coahuilensis p1.1.43</name>
    <dbReference type="NCBI Taxonomy" id="1150625"/>
    <lineage>
        <taxon>Bacteria</taxon>
        <taxon>Bacillati</taxon>
        <taxon>Bacillota</taxon>
        <taxon>Bacilli</taxon>
        <taxon>Bacillales</taxon>
        <taxon>Bacillaceae</taxon>
        <taxon>Bacillus</taxon>
    </lineage>
</organism>
<feature type="coiled-coil region" evidence="1">
    <location>
        <begin position="1209"/>
        <end position="1236"/>
    </location>
</feature>
<dbReference type="Proteomes" id="UP000074108">
    <property type="component" value="Unassembled WGS sequence"/>
</dbReference>
<evidence type="ECO:0000313" key="3">
    <source>
        <dbReference type="Proteomes" id="UP000074108"/>
    </source>
</evidence>
<dbReference type="STRING" id="1150625.Q75_15780"/>
<feature type="coiled-coil region" evidence="1">
    <location>
        <begin position="1079"/>
        <end position="1113"/>
    </location>
</feature>
<feature type="coiled-coil region" evidence="1">
    <location>
        <begin position="788"/>
        <end position="860"/>
    </location>
</feature>
<protein>
    <recommendedName>
        <fullName evidence="4">Chromosome segregation ATPase</fullName>
    </recommendedName>
</protein>
<reference evidence="2 3" key="1">
    <citation type="journal article" date="2016" name="Front. Microbiol.">
        <title>Microevolution Analysis of Bacillus coahuilensis Unveils Differences in Phosphorus Acquisition Strategies and Their Regulation.</title>
        <authorList>
            <person name="Gomez-Lunar Z."/>
            <person name="Hernandez-Gonzalez I."/>
            <person name="Rodriguez-Torres M.D."/>
            <person name="Souza V."/>
            <person name="Olmedo-Alvarez G."/>
        </authorList>
    </citation>
    <scope>NUCLEOTIDE SEQUENCE [LARGE SCALE GENOMIC DNA]</scope>
    <source>
        <strain evidence="3">p1.1.43</strain>
    </source>
</reference>
<keyword evidence="1" id="KW-0175">Coiled coil</keyword>
<feature type="coiled-coil region" evidence="1">
    <location>
        <begin position="382"/>
        <end position="409"/>
    </location>
</feature>
<feature type="coiled-coil region" evidence="1">
    <location>
        <begin position="972"/>
        <end position="1051"/>
    </location>
</feature>
<sequence length="1498" mass="175936">MAAINKYRVVGTRYKQQTRVYKDEVFHFSSDEGPQNAIITAKNTFGKGVLLQLLFQPIIPKTPWSRGKNKVNHFFYANKGQFKPYTFYSCIDFHLDLDRHLLVGVAMTSQLNEKNDCEPLYTLFVREYGYSLYDPFTIDNIPLYNKEKGAPKPYGEFLEYLRENKKEFLTFNESSKSKFYSTLDSYGIIKKDWEQLIDINQYEGGVAHYFDDKNATTNHGLFSKMIIPAIEARLNEKGEESDLITLFKNIASITKNLPELKKNAYAYAEIKNHNEEVYLSLSELIKEREKFDIHIEKGRSILTALSNEISSLEKETNDHKEQLVELNRVKQELDWKRRNLQYVIKHYELNDANASLLSFGQKQIDKEQQKVTLTNQKDEVELQLQLKKWDEVEQELQNIRKKINAIEQSQDYRESKEQQIQLEVEIESEWNALLTEINRISTESEAYKNHILKLRESINEQVKSYNKQLLNYEVDEGIIKKSIQKFEAELEMQKEIYGEHFFYDMDKIHSQKTKELKNSDNKHLKLTKDQNEKVEELASLDRRQTTLEAEVKSDEKEVNRVKQQWERQKEKEIKIMNKVWNVLRTNPVEVEDFRKWLIGQAPVLKNRKSEWDLTLNQLNIQLYEVAFEVKQNDKPYLIPSEEVYKVKSLLVEKGVPVLYGDEYIKQQEQAKREELNKKHPLLKYGLLVPNQNRAYVDEIKKLDKEFFHIPIPIFWVNQLDKPSDMQFTILDQKAAELSIHEDKLSERKQELYSKSDEVKSEINNTKAYIDQLTTVVAELESFDHSNTSVELEKQYHTLQEQLVKKIKEKSDIKKQVEIVNKELEDISAEIVTISNMIESLKEEIENLKTWIENKNIYESEKQKQFGLSLKIQSMNSKIGTKQNELSTLNDDFEDWKELYRDWRGSKNSLVKKVNEVLPKVFVEDVKTEALQETQPNFTMDVDKLKEYMYKWKAVQQEMESRNTELVKLGVNLEHFQKAVHDEEKELYRLNNEWKKFLVPQEPLPVLKKRLEQKKESVNEIKNALLLLTSDIKHANSQKERIEKELNEMKASIFRDCGKQPEIWKQDDFSKMKIDIQHSINENKNDINDTNAILKDLENKVSNFSSIFQKLNATLNILNISSGLNPTPYVQEVVKKDPVKTGDEWIKTFMISQKNVTTKKSAVQSIHRKKKEVFERSEWVLEIKDVALKVYSDMDFEELQEVKASIEGLDLLASNEIAEAEEERNTAEEAKKEWVEHACKYALQIVEHLRKMIKAMRITNRSGLTFPLVKLKRDNMLPRETEQIKGAIDDLFDKVITEIFADFQDVNDIPQKVLKDKISIKNIILAAFNYQYPILWLYRLHEENSFLYEPPKEEFYTEWETINESSKTDPSGSGGQLFSARTLILMMLTSFKRTNEDNSNWKLLITDNPFSVAVSDHIVDPILAIAEELKFQWIVVTPPELVKVELLQKFDMYYQLSAKPITSGSDQVVSEVQYGYRNYKKSNSILKEDKVLFSVEQDN</sequence>